<dbReference type="EMBL" id="CCND01000045">
    <property type="protein sequence ID" value="CDX61833.1"/>
    <property type="molecule type" value="Genomic_DNA"/>
</dbReference>
<name>A0A090FW75_MESPL</name>
<dbReference type="Proteomes" id="UP000182888">
    <property type="component" value="Unassembled WGS sequence"/>
</dbReference>
<evidence type="ECO:0000313" key="6">
    <source>
        <dbReference type="Proteomes" id="UP000045285"/>
    </source>
</evidence>
<evidence type="ECO:0000313" key="7">
    <source>
        <dbReference type="Proteomes" id="UP000046122"/>
    </source>
</evidence>
<sequence length="116" mass="13110">MSISMRPSQALRLWQQVMLAQVRDGEPDLTMRQTAILFTIYLDPPPHTVRGLAAKLNVTKPVITRALDTMGALKLVSRHRDELDKRNVLIRRTVEGALFVERFGDGIVARAHELPI</sequence>
<evidence type="ECO:0000313" key="5">
    <source>
        <dbReference type="EMBL" id="CDX61833.1"/>
    </source>
</evidence>
<dbReference type="InterPro" id="IPR036390">
    <property type="entry name" value="WH_DNA-bd_sf"/>
</dbReference>
<organism evidence="4 7">
    <name type="scientific">Mesorhizobium plurifarium</name>
    <dbReference type="NCBI Taxonomy" id="69974"/>
    <lineage>
        <taxon>Bacteria</taxon>
        <taxon>Pseudomonadati</taxon>
        <taxon>Pseudomonadota</taxon>
        <taxon>Alphaproteobacteria</taxon>
        <taxon>Hyphomicrobiales</taxon>
        <taxon>Phyllobacteriaceae</taxon>
        <taxon>Mesorhizobium</taxon>
    </lineage>
</organism>
<dbReference type="InterPro" id="IPR039422">
    <property type="entry name" value="MarR/SlyA-like"/>
</dbReference>
<dbReference type="InterPro" id="IPR000835">
    <property type="entry name" value="HTH_MarR-typ"/>
</dbReference>
<keyword evidence="6" id="KW-1185">Reference proteome</keyword>
<evidence type="ECO:0000313" key="3">
    <source>
        <dbReference type="EMBL" id="CDX36604.1"/>
    </source>
</evidence>
<dbReference type="AlphaFoldDB" id="A0A090FW75"/>
<dbReference type="Proteomes" id="UP000046373">
    <property type="component" value="Unassembled WGS sequence"/>
</dbReference>
<reference evidence="7 8" key="3">
    <citation type="submission" date="2014-08" db="EMBL/GenBank/DDBJ databases">
        <authorList>
            <person name="Moulin Lionel"/>
        </authorList>
    </citation>
    <scope>NUCLEOTIDE SEQUENCE [LARGE SCALE GENOMIC DNA]</scope>
</reference>
<reference evidence="9" key="4">
    <citation type="submission" date="2014-08" db="EMBL/GenBank/DDBJ databases">
        <authorList>
            <person name="Edwards T."/>
        </authorList>
    </citation>
    <scope>NUCLEOTIDE SEQUENCE [LARGE SCALE GENOMIC DNA]</scope>
</reference>
<dbReference type="GO" id="GO:0006950">
    <property type="term" value="P:response to stress"/>
    <property type="evidence" value="ECO:0007669"/>
    <property type="project" value="TreeGrafter"/>
</dbReference>
<dbReference type="PANTHER" id="PTHR33164">
    <property type="entry name" value="TRANSCRIPTIONAL REGULATOR, MARR FAMILY"/>
    <property type="match status" value="1"/>
</dbReference>
<evidence type="ECO:0000313" key="8">
    <source>
        <dbReference type="Proteomes" id="UP000046373"/>
    </source>
</evidence>
<dbReference type="GeneID" id="31890776"/>
<reference evidence="6" key="2">
    <citation type="submission" date="2014-08" db="EMBL/GenBank/DDBJ databases">
        <authorList>
            <person name="Moulin L."/>
        </authorList>
    </citation>
    <scope>NUCLEOTIDE SEQUENCE [LARGE SCALE GENOMIC DNA]</scope>
</reference>
<dbReference type="RefSeq" id="WP_040985896.1">
    <property type="nucleotide sequence ID" value="NZ_CCNB01000012.1"/>
</dbReference>
<dbReference type="Pfam" id="PF01047">
    <property type="entry name" value="MarR"/>
    <property type="match status" value="1"/>
</dbReference>
<dbReference type="EMBL" id="CCNE01000005">
    <property type="protein sequence ID" value="CDX50880.1"/>
    <property type="molecule type" value="Genomic_DNA"/>
</dbReference>
<feature type="domain" description="HTH marR-type" evidence="1">
    <location>
        <begin position="1"/>
        <end position="116"/>
    </location>
</feature>
<evidence type="ECO:0000313" key="4">
    <source>
        <dbReference type="EMBL" id="CDX50880.1"/>
    </source>
</evidence>
<protein>
    <submittedName>
        <fullName evidence="4">MarR family transcriptional regulator</fullName>
    </submittedName>
</protein>
<dbReference type="Proteomes" id="UP000046122">
    <property type="component" value="Unassembled WGS sequence"/>
</dbReference>
<evidence type="ECO:0000259" key="1">
    <source>
        <dbReference type="PROSITE" id="PS50995"/>
    </source>
</evidence>
<dbReference type="PANTHER" id="PTHR33164:SF43">
    <property type="entry name" value="HTH-TYPE TRANSCRIPTIONAL REPRESSOR YETL"/>
    <property type="match status" value="1"/>
</dbReference>
<evidence type="ECO:0000313" key="9">
    <source>
        <dbReference type="Proteomes" id="UP000182888"/>
    </source>
</evidence>
<dbReference type="Proteomes" id="UP000045285">
    <property type="component" value="Unassembled WGS sequence"/>
</dbReference>
<dbReference type="InterPro" id="IPR036388">
    <property type="entry name" value="WH-like_DNA-bd_sf"/>
</dbReference>
<gene>
    <name evidence="5" type="ORF">MPL1032_50055</name>
    <name evidence="2" type="ORF">MPL3356_180066</name>
    <name evidence="4" type="ORF">MPL3365_130190</name>
    <name evidence="3" type="ORF">MPLDJ20_20623</name>
</gene>
<evidence type="ECO:0000313" key="2">
    <source>
        <dbReference type="EMBL" id="CDX15383.1"/>
    </source>
</evidence>
<dbReference type="PROSITE" id="PS50995">
    <property type="entry name" value="HTH_MARR_2"/>
    <property type="match status" value="1"/>
</dbReference>
<dbReference type="SUPFAM" id="SSF46785">
    <property type="entry name" value="Winged helix' DNA-binding domain"/>
    <property type="match status" value="1"/>
</dbReference>
<dbReference type="Gene3D" id="1.10.10.10">
    <property type="entry name" value="Winged helix-like DNA-binding domain superfamily/Winged helix DNA-binding domain"/>
    <property type="match status" value="1"/>
</dbReference>
<dbReference type="EMBL" id="CCMZ01000010">
    <property type="protein sequence ID" value="CDX15383.1"/>
    <property type="molecule type" value="Genomic_DNA"/>
</dbReference>
<dbReference type="GO" id="GO:0003700">
    <property type="term" value="F:DNA-binding transcription factor activity"/>
    <property type="evidence" value="ECO:0007669"/>
    <property type="project" value="InterPro"/>
</dbReference>
<proteinExistence type="predicted"/>
<reference evidence="5" key="1">
    <citation type="submission" date="2014-08" db="EMBL/GenBank/DDBJ databases">
        <title>DNA barcoding of Bradysia (Diptera: Sciaridae) for detection of the immature stages on agricultural crops.</title>
        <authorList>
            <person name="Shin S."/>
            <person name="Jung S."/>
            <person name="Heller K."/>
            <person name="Menzel F."/>
            <person name="Hong T.-K."/>
            <person name="Lee H."/>
            <person name="Lee S."/>
        </authorList>
    </citation>
    <scope>NUCLEOTIDE SEQUENCE</scope>
</reference>
<dbReference type="STRING" id="69974.MPLDJ20_20623"/>
<dbReference type="EMBL" id="CCNB01000012">
    <property type="protein sequence ID" value="CDX36604.1"/>
    <property type="molecule type" value="Genomic_DNA"/>
</dbReference>
<accession>A0A090FW75</accession>